<dbReference type="PANTHER" id="PTHR24249">
    <property type="entry name" value="HISTAMINE RECEPTOR-RELATED G-PROTEIN COUPLED RECEPTOR"/>
    <property type="match status" value="1"/>
</dbReference>
<dbReference type="Gene3D" id="1.20.1070.10">
    <property type="entry name" value="Rhodopsin 7-helix transmembrane proteins"/>
    <property type="match status" value="1"/>
</dbReference>
<protein>
    <recommendedName>
        <fullName evidence="11">Trace amine-associated receptor 1</fullName>
    </recommendedName>
</protein>
<reference evidence="15" key="4">
    <citation type="submission" date="2025-08" db="UniProtKB">
        <authorList>
            <consortium name="Ensembl"/>
        </authorList>
    </citation>
    <scope>IDENTIFICATION</scope>
</reference>
<reference evidence="15" key="5">
    <citation type="submission" date="2025-09" db="UniProtKB">
        <authorList>
            <consortium name="Ensembl"/>
        </authorList>
    </citation>
    <scope>IDENTIFICATION</scope>
</reference>
<keyword evidence="10 12" id="KW-0807">Transducer</keyword>
<dbReference type="SUPFAM" id="SSF81321">
    <property type="entry name" value="Family A G protein-coupled receptor-like"/>
    <property type="match status" value="1"/>
</dbReference>
<dbReference type="SMART" id="SM01381">
    <property type="entry name" value="7TM_GPCR_Srsx"/>
    <property type="match status" value="1"/>
</dbReference>
<evidence type="ECO:0000256" key="7">
    <source>
        <dbReference type="ARBA" id="ARBA00023157"/>
    </source>
</evidence>
<keyword evidence="6 13" id="KW-0472">Membrane</keyword>
<keyword evidence="16" id="KW-1185">Reference proteome</keyword>
<dbReference type="GeneTree" id="ENSGT00950000182934"/>
<keyword evidence="4 13" id="KW-1133">Transmembrane helix</keyword>
<dbReference type="GO" id="GO:0005886">
    <property type="term" value="C:plasma membrane"/>
    <property type="evidence" value="ECO:0007669"/>
    <property type="project" value="UniProtKB-SubCell"/>
</dbReference>
<gene>
    <name evidence="15" type="primary">NPY2R</name>
</gene>
<dbReference type="PROSITE" id="PS00237">
    <property type="entry name" value="G_PROTEIN_RECEP_F1_1"/>
    <property type="match status" value="1"/>
</dbReference>
<keyword evidence="9" id="KW-0325">Glycoprotein</keyword>
<dbReference type="InterPro" id="IPR017452">
    <property type="entry name" value="GPCR_Rhodpsn_7TM"/>
</dbReference>
<evidence type="ECO:0000313" key="15">
    <source>
        <dbReference type="Ensembl" id="ENSEEEP00000024771.2"/>
    </source>
</evidence>
<feature type="transmembrane region" description="Helical" evidence="13">
    <location>
        <begin position="88"/>
        <end position="105"/>
    </location>
</feature>
<keyword evidence="8 12" id="KW-0675">Receptor</keyword>
<dbReference type="GO" id="GO:0001594">
    <property type="term" value="F:trace-amine receptor activity"/>
    <property type="evidence" value="ECO:0007669"/>
    <property type="project" value="InterPro"/>
</dbReference>
<keyword evidence="2" id="KW-1003">Cell membrane</keyword>
<organism evidence="15 16">
    <name type="scientific">Electrophorus electricus</name>
    <name type="common">Electric eel</name>
    <name type="synonym">Gymnotus electricus</name>
    <dbReference type="NCBI Taxonomy" id="8005"/>
    <lineage>
        <taxon>Eukaryota</taxon>
        <taxon>Metazoa</taxon>
        <taxon>Chordata</taxon>
        <taxon>Craniata</taxon>
        <taxon>Vertebrata</taxon>
        <taxon>Euteleostomi</taxon>
        <taxon>Actinopterygii</taxon>
        <taxon>Neopterygii</taxon>
        <taxon>Teleostei</taxon>
        <taxon>Ostariophysi</taxon>
        <taxon>Gymnotiformes</taxon>
        <taxon>Gymnotoidei</taxon>
        <taxon>Gymnotidae</taxon>
        <taxon>Electrophorus</taxon>
    </lineage>
</organism>
<evidence type="ECO:0000313" key="16">
    <source>
        <dbReference type="Proteomes" id="UP000314983"/>
    </source>
</evidence>
<comment type="subcellular location">
    <subcellularLocation>
        <location evidence="1">Cell membrane</location>
        <topology evidence="1">Multi-pass membrane protein</topology>
    </subcellularLocation>
</comment>
<feature type="transmembrane region" description="Helical" evidence="13">
    <location>
        <begin position="207"/>
        <end position="230"/>
    </location>
</feature>
<evidence type="ECO:0000256" key="4">
    <source>
        <dbReference type="ARBA" id="ARBA00022989"/>
    </source>
</evidence>
<dbReference type="InterPro" id="IPR000276">
    <property type="entry name" value="GPCR_Rhodpsn"/>
</dbReference>
<reference evidence="16" key="1">
    <citation type="journal article" date="2014" name="Science">
        <title>Nonhuman genetics. Genomic basis for the convergent evolution of electric organs.</title>
        <authorList>
            <person name="Gallant J.R."/>
            <person name="Traeger L.L."/>
            <person name="Volkening J.D."/>
            <person name="Moffett H."/>
            <person name="Chen P.H."/>
            <person name="Novina C.D."/>
            <person name="Phillips G.N.Jr."/>
            <person name="Anand R."/>
            <person name="Wells G.B."/>
            <person name="Pinch M."/>
            <person name="Guth R."/>
            <person name="Unguez G.A."/>
            <person name="Albert J.S."/>
            <person name="Zakon H.H."/>
            <person name="Samanta M.P."/>
            <person name="Sussman M.R."/>
        </authorList>
    </citation>
    <scope>NUCLEOTIDE SEQUENCE [LARGE SCALE GENOMIC DNA]</scope>
</reference>
<feature type="transmembrane region" description="Helical" evidence="13">
    <location>
        <begin position="270"/>
        <end position="293"/>
    </location>
</feature>
<evidence type="ECO:0000256" key="11">
    <source>
        <dbReference type="ARBA" id="ARBA00039439"/>
    </source>
</evidence>
<feature type="transmembrane region" description="Helical" evidence="13">
    <location>
        <begin position="305"/>
        <end position="324"/>
    </location>
</feature>
<dbReference type="PROSITE" id="PS50262">
    <property type="entry name" value="G_PROTEIN_RECEP_F1_2"/>
    <property type="match status" value="1"/>
</dbReference>
<feature type="transmembrane region" description="Helical" evidence="13">
    <location>
        <begin position="117"/>
        <end position="145"/>
    </location>
</feature>
<feature type="domain" description="G-protein coupled receptors family 1 profile" evidence="14">
    <location>
        <begin position="68"/>
        <end position="321"/>
    </location>
</feature>
<evidence type="ECO:0000256" key="10">
    <source>
        <dbReference type="ARBA" id="ARBA00023224"/>
    </source>
</evidence>
<name>A0A4W4FIM5_ELEEL</name>
<dbReference type="AlphaFoldDB" id="A0A4W4FIM5"/>
<dbReference type="PRINTS" id="PR01830">
    <property type="entry name" value="TRACEAMINER"/>
</dbReference>
<feature type="transmembrane region" description="Helical" evidence="13">
    <location>
        <begin position="54"/>
        <end position="76"/>
    </location>
</feature>
<keyword evidence="7" id="KW-1015">Disulfide bond</keyword>
<evidence type="ECO:0000256" key="9">
    <source>
        <dbReference type="ARBA" id="ARBA00023180"/>
    </source>
</evidence>
<evidence type="ECO:0000259" key="14">
    <source>
        <dbReference type="PROSITE" id="PS50262"/>
    </source>
</evidence>
<dbReference type="Pfam" id="PF00001">
    <property type="entry name" value="7tm_1"/>
    <property type="match status" value="1"/>
</dbReference>
<keyword evidence="5 12" id="KW-0297">G-protein coupled receptor</keyword>
<proteinExistence type="inferred from homology"/>
<evidence type="ECO:0000256" key="3">
    <source>
        <dbReference type="ARBA" id="ARBA00022692"/>
    </source>
</evidence>
<reference evidence="16" key="2">
    <citation type="journal article" date="2017" name="Sci. Adv.">
        <title>A tail of two voltages: Proteomic comparison of the three electric organs of the electric eel.</title>
        <authorList>
            <person name="Traeger L.L."/>
            <person name="Sabat G."/>
            <person name="Barrett-Wilt G.A."/>
            <person name="Wells G.B."/>
            <person name="Sussman M.R."/>
        </authorList>
    </citation>
    <scope>NUCLEOTIDE SEQUENCE [LARGE SCALE GENOMIC DNA]</scope>
</reference>
<evidence type="ECO:0000256" key="2">
    <source>
        <dbReference type="ARBA" id="ARBA00022475"/>
    </source>
</evidence>
<keyword evidence="3 12" id="KW-0812">Transmembrane</keyword>
<dbReference type="InterPro" id="IPR050569">
    <property type="entry name" value="TAAR"/>
</dbReference>
<dbReference type="Proteomes" id="UP000314983">
    <property type="component" value="Chromosome 8"/>
</dbReference>
<dbReference type="PRINTS" id="PR00237">
    <property type="entry name" value="GPCRRHODOPSN"/>
</dbReference>
<evidence type="ECO:0000256" key="8">
    <source>
        <dbReference type="ARBA" id="ARBA00023170"/>
    </source>
</evidence>
<feature type="transmembrane region" description="Helical" evidence="13">
    <location>
        <begin position="166"/>
        <end position="187"/>
    </location>
</feature>
<evidence type="ECO:0000256" key="13">
    <source>
        <dbReference type="SAM" id="Phobius"/>
    </source>
</evidence>
<evidence type="ECO:0000256" key="1">
    <source>
        <dbReference type="ARBA" id="ARBA00004651"/>
    </source>
</evidence>
<evidence type="ECO:0000256" key="12">
    <source>
        <dbReference type="RuleBase" id="RU000688"/>
    </source>
</evidence>
<accession>A0A4W4FIM5</accession>
<dbReference type="PANTHER" id="PTHR24249:SF415">
    <property type="entry name" value="TRACE AMINE-ASSOCIATED RECEPTOR 1"/>
    <property type="match status" value="1"/>
</dbReference>
<reference evidence="15" key="3">
    <citation type="submission" date="2020-05" db="EMBL/GenBank/DDBJ databases">
        <title>Electrophorus electricus (electric eel) genome, fEleEle1, primary haplotype.</title>
        <authorList>
            <person name="Myers G."/>
            <person name="Meyer A."/>
            <person name="Fedrigo O."/>
            <person name="Formenti G."/>
            <person name="Rhie A."/>
            <person name="Tracey A."/>
            <person name="Sims Y."/>
            <person name="Jarvis E.D."/>
        </authorList>
    </citation>
    <scope>NUCLEOTIDE SEQUENCE [LARGE SCALE GENOMIC DNA]</scope>
</reference>
<evidence type="ECO:0000256" key="6">
    <source>
        <dbReference type="ARBA" id="ARBA00023136"/>
    </source>
</evidence>
<dbReference type="InterPro" id="IPR009132">
    <property type="entry name" value="TAAR_fam"/>
</dbReference>
<dbReference type="Ensembl" id="ENSEEET00000025056.2">
    <property type="protein sequence ID" value="ENSEEEP00000024771.2"/>
    <property type="gene ID" value="ENSEEEG00000011995.2"/>
</dbReference>
<comment type="similarity">
    <text evidence="12">Belongs to the G-protein coupled receptor 1 family.</text>
</comment>
<sequence>IRTDCKIKEINADLLIMDISLRQQSMRGNISLCYEHDANSCQKIIFPQVMRVGMYFLIGFIIFFTLVGNLLVIIAVVHFKQLHTPTNYFTLSLAVADLLVGGVVMPPRMIHSVETCWYFGTVFCKTLSSLIVMLCTVSVLNLAFISIERYVAVCHPLLYHRIMTPHVTLIMIAFCWSYSAAMGIIFLKRSTLRFEYNSEFLCKGAWPVTSLILSLFSLYIPSVIMVSIYVKIYVVAQRQSRSVHNTLSQLSTFRGQPTISKAERKATKTLAVIMGVFLSCWTPPSIYTTYVAFYGYNGPPQVMQAISWIVFSNSACNPIVYAFFYRWFRKALKAILLGKILRKNSSRINLF</sequence>
<evidence type="ECO:0000256" key="5">
    <source>
        <dbReference type="ARBA" id="ARBA00023040"/>
    </source>
</evidence>